<dbReference type="SUPFAM" id="SSF49562">
    <property type="entry name" value="C2 domain (Calcium/lipid-binding domain, CaLB)"/>
    <property type="match status" value="1"/>
</dbReference>
<evidence type="ECO:0000259" key="1">
    <source>
        <dbReference type="PROSITE" id="PS50004"/>
    </source>
</evidence>
<dbReference type="CDD" id="cd00030">
    <property type="entry name" value="C2"/>
    <property type="match status" value="1"/>
</dbReference>
<protein>
    <submittedName>
        <fullName evidence="2">C2 domain-containing protein</fullName>
    </submittedName>
</protein>
<dbReference type="AlphaFoldDB" id="A0AAV7ZW11"/>
<feature type="domain" description="C2" evidence="1">
    <location>
        <begin position="136"/>
        <end position="262"/>
    </location>
</feature>
<evidence type="ECO:0000313" key="3">
    <source>
        <dbReference type="Proteomes" id="UP001146793"/>
    </source>
</evidence>
<accession>A0AAV7ZW11</accession>
<evidence type="ECO:0000313" key="2">
    <source>
        <dbReference type="EMBL" id="KAJ3444677.1"/>
    </source>
</evidence>
<dbReference type="Pfam" id="PF00168">
    <property type="entry name" value="C2"/>
    <property type="match status" value="1"/>
</dbReference>
<dbReference type="InterPro" id="IPR035892">
    <property type="entry name" value="C2_domain_sf"/>
</dbReference>
<dbReference type="PROSITE" id="PS50004">
    <property type="entry name" value="C2"/>
    <property type="match status" value="1"/>
</dbReference>
<reference evidence="2" key="1">
    <citation type="submission" date="2022-08" db="EMBL/GenBank/DDBJ databases">
        <title>Novel sulphate-reducing endosymbionts in the free-living metamonad Anaeramoeba.</title>
        <authorList>
            <person name="Jerlstrom-Hultqvist J."/>
            <person name="Cepicka I."/>
            <person name="Gallot-Lavallee L."/>
            <person name="Salas-Leiva D."/>
            <person name="Curtis B.A."/>
            <person name="Zahonova K."/>
            <person name="Pipaliya S."/>
            <person name="Dacks J."/>
            <person name="Roger A.J."/>
        </authorList>
    </citation>
    <scope>NUCLEOTIDE SEQUENCE</scope>
    <source>
        <strain evidence="2">Busselton2</strain>
    </source>
</reference>
<gene>
    <name evidence="2" type="ORF">M0812_10536</name>
</gene>
<dbReference type="Gene3D" id="2.60.40.150">
    <property type="entry name" value="C2 domain"/>
    <property type="match status" value="1"/>
</dbReference>
<sequence>MSDTINLHLIIFCKHKKHRYNKGHELFKTKSLLKKLLNDKTITQKIVVSSEVVNNYQKTFVLFDLKEISKRPIDEDNLIVYQTTDDKPSRYIGGYNNLRLFLKNEQKITYPDHMDELTKEDFQNQDKLRSNLRKLVSRRKTISSKKHSTYEKNYLLIIRPIEGTNMPKMDRFGECDTYLEISILNSLHKPLQSSVCKKTFNPKWSVIDPLLYFVLSDEETLELKIKVDVYDKDLITSTKFGSFTFNVSKTLYPLGATIKKSFVVKIFKKNKNFTGKAKISLGITLLDESIYYPTLPEEK</sequence>
<comment type="caution">
    <text evidence="2">The sequence shown here is derived from an EMBL/GenBank/DDBJ whole genome shotgun (WGS) entry which is preliminary data.</text>
</comment>
<organism evidence="2 3">
    <name type="scientific">Anaeramoeba flamelloides</name>
    <dbReference type="NCBI Taxonomy" id="1746091"/>
    <lineage>
        <taxon>Eukaryota</taxon>
        <taxon>Metamonada</taxon>
        <taxon>Anaeramoebidae</taxon>
        <taxon>Anaeramoeba</taxon>
    </lineage>
</organism>
<name>A0AAV7ZW11_9EUKA</name>
<dbReference type="Proteomes" id="UP001146793">
    <property type="component" value="Unassembled WGS sequence"/>
</dbReference>
<proteinExistence type="predicted"/>
<dbReference type="EMBL" id="JANTQA010000023">
    <property type="protein sequence ID" value="KAJ3444677.1"/>
    <property type="molecule type" value="Genomic_DNA"/>
</dbReference>
<dbReference type="InterPro" id="IPR000008">
    <property type="entry name" value="C2_dom"/>
</dbReference>